<keyword evidence="3" id="KW-0677">Repeat</keyword>
<dbReference type="Proteomes" id="UP000026915">
    <property type="component" value="Chromosome 3"/>
</dbReference>
<evidence type="ECO:0000313" key="9">
    <source>
        <dbReference type="EMBL" id="EOY22730.1"/>
    </source>
</evidence>
<evidence type="ECO:0000313" key="10">
    <source>
        <dbReference type="Proteomes" id="UP000026915"/>
    </source>
</evidence>
<reference evidence="9 10" key="1">
    <citation type="journal article" date="2013" name="Genome Biol.">
        <title>The genome sequence of the most widely cultivated cacao type and its use to identify candidate genes regulating pod color.</title>
        <authorList>
            <person name="Motamayor J.C."/>
            <person name="Mockaitis K."/>
            <person name="Schmutz J."/>
            <person name="Haiminen N."/>
            <person name="Iii D.L."/>
            <person name="Cornejo O."/>
            <person name="Findley S.D."/>
            <person name="Zheng P."/>
            <person name="Utro F."/>
            <person name="Royaert S."/>
            <person name="Saski C."/>
            <person name="Jenkins J."/>
            <person name="Podicheti R."/>
            <person name="Zhao M."/>
            <person name="Scheffler B.E."/>
            <person name="Stack J.C."/>
            <person name="Feltus F.A."/>
            <person name="Mustiga G.M."/>
            <person name="Amores F."/>
            <person name="Phillips W."/>
            <person name="Marelli J.P."/>
            <person name="May G.D."/>
            <person name="Shapiro H."/>
            <person name="Ma J."/>
            <person name="Bustamante C.D."/>
            <person name="Schnell R.J."/>
            <person name="Main D."/>
            <person name="Gilbert D."/>
            <person name="Parida L."/>
            <person name="Kuhn D.N."/>
        </authorList>
    </citation>
    <scope>NUCLEOTIDE SEQUENCE [LARGE SCALE GENOMIC DNA]</scope>
    <source>
        <strain evidence="10">cv. Matina 1-6</strain>
    </source>
</reference>
<sequence length="448" mass="49906">MDIRLFDAAQTGNIDSLHQLLRENALLFDQIALFSSENPLHIAYTAGHFDFVKKVINLKPDFAKEVNKDGFSLMHMAAFSGHLEIVSELMKVDPSLCRLQGTRDMKTPFHFAAMKGRVNVINEMLSGCAECIEDVTLQRETAFHLAVKCSKVEAVSVLVHWISELKKEDVLNVKDKQGNTVLHLATWRKQRKVIELLLDNERLTSGLLDVNAVNQSNLSALDMLLLFPSEAGDREIMDILSGAGALRARDVNLSPWASLDSRTLSETNHLQPQELVEYFKFKKGRDSPSEARGTLLIIATLVAAATFQVALNPPGGIWQDNYFPNQNDSHSATISGKHLAGWSVLGTSSGVSFSLFAIFNSIGLSVSLYMIKVLTRKFPLEFELGMCMLAMFFSYNTAMINISPDDVRLVVIISTVILTSIAPLLSKRTQRLIGWIIEFTVDKIHRII</sequence>
<keyword evidence="4 7" id="KW-1133">Transmembrane helix</keyword>
<accession>A0A061FYZ9</accession>
<dbReference type="PANTHER" id="PTHR24186">
    <property type="entry name" value="PROTEIN PHOSPHATASE 1 REGULATORY SUBUNIT"/>
    <property type="match status" value="1"/>
</dbReference>
<dbReference type="AlphaFoldDB" id="A0A061FYZ9"/>
<dbReference type="InterPro" id="IPR026961">
    <property type="entry name" value="PGG_dom"/>
</dbReference>
<evidence type="ECO:0000256" key="7">
    <source>
        <dbReference type="SAM" id="Phobius"/>
    </source>
</evidence>
<evidence type="ECO:0000256" key="5">
    <source>
        <dbReference type="ARBA" id="ARBA00023043"/>
    </source>
</evidence>
<keyword evidence="6 7" id="KW-0472">Membrane</keyword>
<feature type="transmembrane region" description="Helical" evidence="7">
    <location>
        <begin position="407"/>
        <end position="425"/>
    </location>
</feature>
<feature type="transmembrane region" description="Helical" evidence="7">
    <location>
        <begin position="293"/>
        <end position="311"/>
    </location>
</feature>
<protein>
    <submittedName>
        <fullName evidence="9">Ankyrin repeat family protein, putative</fullName>
    </submittedName>
</protein>
<dbReference type="EMBL" id="CM001881">
    <property type="protein sequence ID" value="EOY22730.1"/>
    <property type="molecule type" value="Genomic_DNA"/>
</dbReference>
<dbReference type="HOGENOM" id="CLU_000134_47_0_1"/>
<dbReference type="Pfam" id="PF12796">
    <property type="entry name" value="Ank_2"/>
    <property type="match status" value="2"/>
</dbReference>
<dbReference type="Gene3D" id="1.25.40.20">
    <property type="entry name" value="Ankyrin repeat-containing domain"/>
    <property type="match status" value="1"/>
</dbReference>
<name>A0A061FYZ9_THECC</name>
<feature type="transmembrane region" description="Helical" evidence="7">
    <location>
        <begin position="378"/>
        <end position="395"/>
    </location>
</feature>
<dbReference type="InParanoid" id="A0A061FYZ9"/>
<evidence type="ECO:0000256" key="6">
    <source>
        <dbReference type="ARBA" id="ARBA00023136"/>
    </source>
</evidence>
<organism evidence="9 10">
    <name type="scientific">Theobroma cacao</name>
    <name type="common">Cacao</name>
    <name type="synonym">Cocoa</name>
    <dbReference type="NCBI Taxonomy" id="3641"/>
    <lineage>
        <taxon>Eukaryota</taxon>
        <taxon>Viridiplantae</taxon>
        <taxon>Streptophyta</taxon>
        <taxon>Embryophyta</taxon>
        <taxon>Tracheophyta</taxon>
        <taxon>Spermatophyta</taxon>
        <taxon>Magnoliopsida</taxon>
        <taxon>eudicotyledons</taxon>
        <taxon>Gunneridae</taxon>
        <taxon>Pentapetalae</taxon>
        <taxon>rosids</taxon>
        <taxon>malvids</taxon>
        <taxon>Malvales</taxon>
        <taxon>Malvaceae</taxon>
        <taxon>Byttnerioideae</taxon>
        <taxon>Theobroma</taxon>
    </lineage>
</organism>
<dbReference type="OMA" id="HIITRAF"/>
<dbReference type="SUPFAM" id="SSF48403">
    <property type="entry name" value="Ankyrin repeat"/>
    <property type="match status" value="1"/>
</dbReference>
<gene>
    <name evidence="9" type="ORF">TCM_014812</name>
</gene>
<evidence type="ECO:0000259" key="8">
    <source>
        <dbReference type="Pfam" id="PF13962"/>
    </source>
</evidence>
<dbReference type="eggNOG" id="KOG0504">
    <property type="taxonomic scope" value="Eukaryota"/>
</dbReference>
<dbReference type="InterPro" id="IPR036770">
    <property type="entry name" value="Ankyrin_rpt-contain_sf"/>
</dbReference>
<keyword evidence="2 7" id="KW-0812">Transmembrane</keyword>
<dbReference type="SMART" id="SM00248">
    <property type="entry name" value="ANK"/>
    <property type="match status" value="6"/>
</dbReference>
<keyword evidence="10" id="KW-1185">Reference proteome</keyword>
<evidence type="ECO:0000256" key="4">
    <source>
        <dbReference type="ARBA" id="ARBA00022989"/>
    </source>
</evidence>
<keyword evidence="5" id="KW-0040">ANK repeat</keyword>
<dbReference type="InterPro" id="IPR002110">
    <property type="entry name" value="Ankyrin_rpt"/>
</dbReference>
<evidence type="ECO:0000256" key="1">
    <source>
        <dbReference type="ARBA" id="ARBA00004141"/>
    </source>
</evidence>
<evidence type="ECO:0000256" key="2">
    <source>
        <dbReference type="ARBA" id="ARBA00022692"/>
    </source>
</evidence>
<proteinExistence type="predicted"/>
<dbReference type="Pfam" id="PF13962">
    <property type="entry name" value="PGG"/>
    <property type="match status" value="1"/>
</dbReference>
<dbReference type="PANTHER" id="PTHR24186:SF56">
    <property type="entry name" value="PGG DOMAIN-CONTAINING PROTEIN"/>
    <property type="match status" value="1"/>
</dbReference>
<feature type="domain" description="PGG" evidence="8">
    <location>
        <begin position="290"/>
        <end position="395"/>
    </location>
</feature>
<feature type="transmembrane region" description="Helical" evidence="7">
    <location>
        <begin position="351"/>
        <end position="371"/>
    </location>
</feature>
<dbReference type="GO" id="GO:0016020">
    <property type="term" value="C:membrane"/>
    <property type="evidence" value="ECO:0000318"/>
    <property type="project" value="GO_Central"/>
</dbReference>
<evidence type="ECO:0000256" key="3">
    <source>
        <dbReference type="ARBA" id="ARBA00022737"/>
    </source>
</evidence>
<dbReference type="Gramene" id="EOY22730">
    <property type="protein sequence ID" value="EOY22730"/>
    <property type="gene ID" value="TCM_014812"/>
</dbReference>
<comment type="subcellular location">
    <subcellularLocation>
        <location evidence="1">Membrane</location>
        <topology evidence="1">Multi-pass membrane protein</topology>
    </subcellularLocation>
</comment>